<keyword evidence="2" id="KW-0812">Transmembrane</keyword>
<feature type="compositionally biased region" description="Basic and acidic residues" evidence="1">
    <location>
        <begin position="1"/>
        <end position="16"/>
    </location>
</feature>
<keyword evidence="2" id="KW-0472">Membrane</keyword>
<dbReference type="AlphaFoldDB" id="A0A1R3RAY1"/>
<protein>
    <submittedName>
        <fullName evidence="3">Uncharacterized protein</fullName>
    </submittedName>
</protein>
<accession>A0A1R3RAY1</accession>
<dbReference type="Proteomes" id="UP000188318">
    <property type="component" value="Unassembled WGS sequence"/>
</dbReference>
<dbReference type="EMBL" id="KV907510">
    <property type="protein sequence ID" value="OOF91622.1"/>
    <property type="molecule type" value="Genomic_DNA"/>
</dbReference>
<proteinExistence type="predicted"/>
<name>A0A1R3RAY1_ASPC5</name>
<keyword evidence="2" id="KW-1133">Transmembrane helix</keyword>
<gene>
    <name evidence="3" type="ORF">ASPCADRAFT_134167</name>
</gene>
<evidence type="ECO:0000313" key="3">
    <source>
        <dbReference type="EMBL" id="OOF91622.1"/>
    </source>
</evidence>
<feature type="transmembrane region" description="Helical" evidence="2">
    <location>
        <begin position="107"/>
        <end position="128"/>
    </location>
</feature>
<keyword evidence="4" id="KW-1185">Reference proteome</keyword>
<evidence type="ECO:0000313" key="4">
    <source>
        <dbReference type="Proteomes" id="UP000188318"/>
    </source>
</evidence>
<evidence type="ECO:0000256" key="1">
    <source>
        <dbReference type="SAM" id="MobiDB-lite"/>
    </source>
</evidence>
<reference evidence="4" key="1">
    <citation type="journal article" date="2017" name="Genome Biol.">
        <title>Comparative genomics reveals high biological diversity and specific adaptations in the industrially and medically important fungal genus Aspergillus.</title>
        <authorList>
            <person name="de Vries R.P."/>
            <person name="Riley R."/>
            <person name="Wiebenga A."/>
            <person name="Aguilar-Osorio G."/>
            <person name="Amillis S."/>
            <person name="Uchima C.A."/>
            <person name="Anderluh G."/>
            <person name="Asadollahi M."/>
            <person name="Askin M."/>
            <person name="Barry K."/>
            <person name="Battaglia E."/>
            <person name="Bayram O."/>
            <person name="Benocci T."/>
            <person name="Braus-Stromeyer S.A."/>
            <person name="Caldana C."/>
            <person name="Canovas D."/>
            <person name="Cerqueira G.C."/>
            <person name="Chen F."/>
            <person name="Chen W."/>
            <person name="Choi C."/>
            <person name="Clum A."/>
            <person name="Dos Santos R.A."/>
            <person name="Damasio A.R."/>
            <person name="Diallinas G."/>
            <person name="Emri T."/>
            <person name="Fekete E."/>
            <person name="Flipphi M."/>
            <person name="Freyberg S."/>
            <person name="Gallo A."/>
            <person name="Gournas C."/>
            <person name="Habgood R."/>
            <person name="Hainaut M."/>
            <person name="Harispe M.L."/>
            <person name="Henrissat B."/>
            <person name="Hilden K.S."/>
            <person name="Hope R."/>
            <person name="Hossain A."/>
            <person name="Karabika E."/>
            <person name="Karaffa L."/>
            <person name="Karanyi Z."/>
            <person name="Krasevec N."/>
            <person name="Kuo A."/>
            <person name="Kusch H."/>
            <person name="LaButti K."/>
            <person name="Lagendijk E.L."/>
            <person name="Lapidus A."/>
            <person name="Levasseur A."/>
            <person name="Lindquist E."/>
            <person name="Lipzen A."/>
            <person name="Logrieco A.F."/>
            <person name="MacCabe A."/>
            <person name="Maekelae M.R."/>
            <person name="Malavazi I."/>
            <person name="Melin P."/>
            <person name="Meyer V."/>
            <person name="Mielnichuk N."/>
            <person name="Miskei M."/>
            <person name="Molnar A.P."/>
            <person name="Mule G."/>
            <person name="Ngan C.Y."/>
            <person name="Orejas M."/>
            <person name="Orosz E."/>
            <person name="Ouedraogo J.P."/>
            <person name="Overkamp K.M."/>
            <person name="Park H.-S."/>
            <person name="Perrone G."/>
            <person name="Piumi F."/>
            <person name="Punt P.J."/>
            <person name="Ram A.F."/>
            <person name="Ramon A."/>
            <person name="Rauscher S."/>
            <person name="Record E."/>
            <person name="Riano-Pachon D.M."/>
            <person name="Robert V."/>
            <person name="Roehrig J."/>
            <person name="Ruller R."/>
            <person name="Salamov A."/>
            <person name="Salih N.S."/>
            <person name="Samson R.A."/>
            <person name="Sandor E."/>
            <person name="Sanguinetti M."/>
            <person name="Schuetze T."/>
            <person name="Sepcic K."/>
            <person name="Shelest E."/>
            <person name="Sherlock G."/>
            <person name="Sophianopoulou V."/>
            <person name="Squina F.M."/>
            <person name="Sun H."/>
            <person name="Susca A."/>
            <person name="Todd R.B."/>
            <person name="Tsang A."/>
            <person name="Unkles S.E."/>
            <person name="van de Wiele N."/>
            <person name="van Rossen-Uffink D."/>
            <person name="Oliveira J.V."/>
            <person name="Vesth T.C."/>
            <person name="Visser J."/>
            <person name="Yu J.-H."/>
            <person name="Zhou M."/>
            <person name="Andersen M.R."/>
            <person name="Archer D.B."/>
            <person name="Baker S.E."/>
            <person name="Benoit I."/>
            <person name="Brakhage A.A."/>
            <person name="Braus G.H."/>
            <person name="Fischer R."/>
            <person name="Frisvad J.C."/>
            <person name="Goldman G.H."/>
            <person name="Houbraken J."/>
            <person name="Oakley B."/>
            <person name="Pocsi I."/>
            <person name="Scazzocchio C."/>
            <person name="Seiboth B."/>
            <person name="vanKuyk P.A."/>
            <person name="Wortman J."/>
            <person name="Dyer P.S."/>
            <person name="Grigoriev I.V."/>
        </authorList>
    </citation>
    <scope>NUCLEOTIDE SEQUENCE [LARGE SCALE GENOMIC DNA]</scope>
    <source>
        <strain evidence="4">ITEM 5010</strain>
    </source>
</reference>
<organism evidence="3 4">
    <name type="scientific">Aspergillus carbonarius (strain ITEM 5010)</name>
    <dbReference type="NCBI Taxonomy" id="602072"/>
    <lineage>
        <taxon>Eukaryota</taxon>
        <taxon>Fungi</taxon>
        <taxon>Dikarya</taxon>
        <taxon>Ascomycota</taxon>
        <taxon>Pezizomycotina</taxon>
        <taxon>Eurotiomycetes</taxon>
        <taxon>Eurotiomycetidae</taxon>
        <taxon>Eurotiales</taxon>
        <taxon>Aspergillaceae</taxon>
        <taxon>Aspergillus</taxon>
        <taxon>Aspergillus subgen. Circumdati</taxon>
    </lineage>
</organism>
<feature type="region of interest" description="Disordered" evidence="1">
    <location>
        <begin position="1"/>
        <end position="55"/>
    </location>
</feature>
<dbReference type="VEuPathDB" id="FungiDB:ASPCADRAFT_134167"/>
<sequence length="155" mass="17706">MRARHPDQRCQGETHHTNLQHSTYHHSTTHHSPLTTPPILIHHSTTAPPPPKQKNVSHTRYEACTYIRLSQWVCRATEFADQLKPALHGRKTVVRERAKSPAGRRGYLLYILAGLFSSFFLLLVFSSAQCPRACRLSFLFYSCSCFGVLHPWSLV</sequence>
<evidence type="ECO:0000256" key="2">
    <source>
        <dbReference type="SAM" id="Phobius"/>
    </source>
</evidence>